<dbReference type="PANTHER" id="PTHR43607">
    <property type="entry name" value="V-TYPE PROTON ATPASE CATALYTIC SUBUNIT A"/>
    <property type="match status" value="1"/>
</dbReference>
<reference evidence="7 8" key="1">
    <citation type="journal article" date="2018" name="Science">
        <title>The opium poppy genome and morphinan production.</title>
        <authorList>
            <person name="Guo L."/>
            <person name="Winzer T."/>
            <person name="Yang X."/>
            <person name="Li Y."/>
            <person name="Ning Z."/>
            <person name="He Z."/>
            <person name="Teodor R."/>
            <person name="Lu Y."/>
            <person name="Bowser T.A."/>
            <person name="Graham I.A."/>
            <person name="Ye K."/>
        </authorList>
    </citation>
    <scope>NUCLEOTIDE SEQUENCE [LARGE SCALE GENOMIC DNA]</scope>
    <source>
        <strain evidence="8">cv. HN1</strain>
        <tissue evidence="7">Leaves</tissue>
    </source>
</reference>
<keyword evidence="8" id="KW-1185">Reference proteome</keyword>
<dbReference type="GO" id="GO:0046961">
    <property type="term" value="F:proton-transporting ATPase activity, rotational mechanism"/>
    <property type="evidence" value="ECO:0007669"/>
    <property type="project" value="InterPro"/>
</dbReference>
<gene>
    <name evidence="7" type="ORF">C5167_034885</name>
</gene>
<dbReference type="EMBL" id="CM010721">
    <property type="protein sequence ID" value="RZC71700.1"/>
    <property type="molecule type" value="Genomic_DNA"/>
</dbReference>
<dbReference type="Gramene" id="RZC71700">
    <property type="protein sequence ID" value="RZC71700"/>
    <property type="gene ID" value="C5167_034885"/>
</dbReference>
<keyword evidence="2" id="KW-0813">Transport</keyword>
<dbReference type="GO" id="GO:0000325">
    <property type="term" value="C:plant-type vacuole"/>
    <property type="evidence" value="ECO:0007669"/>
    <property type="project" value="TreeGrafter"/>
</dbReference>
<organism evidence="7 8">
    <name type="scientific">Papaver somniferum</name>
    <name type="common">Opium poppy</name>
    <dbReference type="NCBI Taxonomy" id="3469"/>
    <lineage>
        <taxon>Eukaryota</taxon>
        <taxon>Viridiplantae</taxon>
        <taxon>Streptophyta</taxon>
        <taxon>Embryophyta</taxon>
        <taxon>Tracheophyta</taxon>
        <taxon>Spermatophyta</taxon>
        <taxon>Magnoliopsida</taxon>
        <taxon>Ranunculales</taxon>
        <taxon>Papaveraceae</taxon>
        <taxon>Papaveroideae</taxon>
        <taxon>Papaver</taxon>
    </lineage>
</organism>
<evidence type="ECO:0000256" key="1">
    <source>
        <dbReference type="ARBA" id="ARBA00008936"/>
    </source>
</evidence>
<keyword evidence="6" id="KW-0406">Ion transport</keyword>
<keyword evidence="5" id="KW-1278">Translocase</keyword>
<evidence type="ECO:0000256" key="2">
    <source>
        <dbReference type="ARBA" id="ARBA00022448"/>
    </source>
</evidence>
<dbReference type="InterPro" id="IPR022878">
    <property type="entry name" value="V-ATPase_asu"/>
</dbReference>
<evidence type="ECO:0000256" key="3">
    <source>
        <dbReference type="ARBA" id="ARBA00022741"/>
    </source>
</evidence>
<evidence type="ECO:0000256" key="5">
    <source>
        <dbReference type="ARBA" id="ARBA00022967"/>
    </source>
</evidence>
<name>A0A4Y7KH66_PAPSO</name>
<accession>A0A4Y7KH66</accession>
<evidence type="ECO:0000313" key="7">
    <source>
        <dbReference type="EMBL" id="RZC71700.1"/>
    </source>
</evidence>
<dbReference type="SUPFAM" id="SSF52540">
    <property type="entry name" value="P-loop containing nucleoside triphosphate hydrolases"/>
    <property type="match status" value="1"/>
</dbReference>
<dbReference type="GO" id="GO:0046034">
    <property type="term" value="P:ATP metabolic process"/>
    <property type="evidence" value="ECO:0007669"/>
    <property type="project" value="InterPro"/>
</dbReference>
<sequence>MSYIRKKMKKVRGFAALVGGDLVDGGGSLTAKLAVLQLLALWVDVGENADSECGRVGTCAIPGAFGCGKTIIISQALSKYSNSDTVAYVGSGERGNEMAELMQRDYKLSSYSFNSVLAHFLGEKYNDGMIQSMFHLLRTCQGLVISR</sequence>
<dbReference type="Gene3D" id="3.40.50.300">
    <property type="entry name" value="P-loop containing nucleotide triphosphate hydrolases"/>
    <property type="match status" value="1"/>
</dbReference>
<dbReference type="AlphaFoldDB" id="A0A4Y7KH66"/>
<keyword evidence="3" id="KW-0547">Nucleotide-binding</keyword>
<dbReference type="GO" id="GO:0005524">
    <property type="term" value="F:ATP binding"/>
    <property type="evidence" value="ECO:0007669"/>
    <property type="project" value="UniProtKB-KW"/>
</dbReference>
<evidence type="ECO:0000256" key="4">
    <source>
        <dbReference type="ARBA" id="ARBA00022840"/>
    </source>
</evidence>
<dbReference type="InterPro" id="IPR027417">
    <property type="entry name" value="P-loop_NTPase"/>
</dbReference>
<protein>
    <submittedName>
        <fullName evidence="7">Uncharacterized protein</fullName>
    </submittedName>
</protein>
<dbReference type="STRING" id="3469.A0A4Y7KH66"/>
<evidence type="ECO:0000313" key="8">
    <source>
        <dbReference type="Proteomes" id="UP000316621"/>
    </source>
</evidence>
<dbReference type="Proteomes" id="UP000316621">
    <property type="component" value="Chromosome 7"/>
</dbReference>
<keyword evidence="4" id="KW-0067">ATP-binding</keyword>
<dbReference type="PANTHER" id="PTHR43607:SF1">
    <property type="entry name" value="H(+)-TRANSPORTING TWO-SECTOR ATPASE"/>
    <property type="match status" value="1"/>
</dbReference>
<evidence type="ECO:0000256" key="6">
    <source>
        <dbReference type="ARBA" id="ARBA00023065"/>
    </source>
</evidence>
<proteinExistence type="inferred from homology"/>
<comment type="similarity">
    <text evidence="1">Belongs to the ATPase alpha/beta chains family.</text>
</comment>